<evidence type="ECO:0000313" key="14">
    <source>
        <dbReference type="RefSeq" id="XP_031746643.1"/>
    </source>
</evidence>
<evidence type="ECO:0000256" key="5">
    <source>
        <dbReference type="ARBA" id="ARBA00022737"/>
    </source>
</evidence>
<proteinExistence type="inferred from homology"/>
<dbReference type="OMA" id="GVGGMCN"/>
<dbReference type="GeneTree" id="ENSGT00940000167609"/>
<evidence type="ECO:0000313" key="12">
    <source>
        <dbReference type="Ensembl" id="ENSXETP00000108742"/>
    </source>
</evidence>
<protein>
    <submittedName>
        <fullName evidence="14">Mitochondrial carnitine/acylcarnitine carrier protein</fullName>
    </submittedName>
    <submittedName>
        <fullName evidence="12">Solute carrier family 25 (carnitine/acylcarnitine translocase), member 20 like</fullName>
    </submittedName>
</protein>
<keyword evidence="13" id="KW-1185">Reference proteome</keyword>
<feature type="repeat" description="Solcar" evidence="9">
    <location>
        <begin position="209"/>
        <end position="294"/>
    </location>
</feature>
<organism evidence="12">
    <name type="scientific">Xenopus tropicalis</name>
    <name type="common">Western clawed frog</name>
    <name type="synonym">Silurana tropicalis</name>
    <dbReference type="NCBI Taxonomy" id="8364"/>
    <lineage>
        <taxon>Eukaryota</taxon>
        <taxon>Metazoa</taxon>
        <taxon>Chordata</taxon>
        <taxon>Craniata</taxon>
        <taxon>Vertebrata</taxon>
        <taxon>Euteleostomi</taxon>
        <taxon>Amphibia</taxon>
        <taxon>Batrachia</taxon>
        <taxon>Anura</taxon>
        <taxon>Pipoidea</taxon>
        <taxon>Pipidae</taxon>
        <taxon>Xenopodinae</taxon>
        <taxon>Xenopus</taxon>
        <taxon>Silurana</taxon>
    </lineage>
</organism>
<dbReference type="GeneID" id="779503"/>
<dbReference type="GO" id="GO:0015227">
    <property type="term" value="F:O-acyl-L-carnitine transmembrane transporter activity"/>
    <property type="evidence" value="ECO:0000318"/>
    <property type="project" value="GO_Central"/>
</dbReference>
<evidence type="ECO:0000256" key="7">
    <source>
        <dbReference type="ARBA" id="ARBA00023128"/>
    </source>
</evidence>
<sequence>MAINSKTQTAPPVKNVIAGGIGGMCLILAGQPLDTIKVNLQTQPSPALGQQPLYNSTLHCFSKIIAREGIRGLYRGMGAPLAVVTPIMSITFVGFGLGKSLQQTSPDSILRSWQVFVAGMLAGLSSTVLMAPGERIKCLLQVQSVTLKKTFQGPLDCAQTLYRELGIRGLYRGTLLTLIRDVPSTGVYFMSYEWMKEKMRGERSSARELRATEILLAGGVAGMCNWLVAIPADVLKSRFQTAPENHYKNILEVLREVLHSEGPCGLYRGFTAAMLRAFPANAACFLGFEASMSFLNWLIPETV</sequence>
<comment type="similarity">
    <text evidence="2 10">Belongs to the mitochondrial carrier (TC 2.A.29) family.</text>
</comment>
<reference evidence="12" key="1">
    <citation type="journal article" date="2010" name="Science">
        <title>The genome of the Western clawed frog Xenopus tropicalis.</title>
        <authorList>
            <person name="Hellsten U."/>
            <person name="Harland R.M."/>
            <person name="Gilchrist M.J."/>
            <person name="Hendrix D."/>
            <person name="Jurka J."/>
            <person name="Kapitonov V."/>
            <person name="Ovcharenko I."/>
            <person name="Putnam N.H."/>
            <person name="Shu S."/>
            <person name="Taher L."/>
            <person name="Blitz I.L."/>
            <person name="Blumberg B."/>
            <person name="Dichmann D.S."/>
            <person name="Dubchak I."/>
            <person name="Amaya E."/>
            <person name="Detter J.C."/>
            <person name="Fletcher R."/>
            <person name="Gerhard D.S."/>
            <person name="Goodstein D."/>
            <person name="Graves T."/>
            <person name="Grigoriev I.V."/>
            <person name="Grimwood J."/>
            <person name="Kawashima T."/>
            <person name="Lindquist E."/>
            <person name="Lucas S.M."/>
            <person name="Mead P.E."/>
            <person name="Mitros T."/>
            <person name="Ogino H."/>
            <person name="Ohta Y."/>
            <person name="Poliakov A.V."/>
            <person name="Pollet N."/>
            <person name="Robert J."/>
            <person name="Salamov A."/>
            <person name="Sater A.K."/>
            <person name="Schmutz J."/>
            <person name="Terry A."/>
            <person name="Vize P.D."/>
            <person name="Warren W.C."/>
            <person name="Wells D."/>
            <person name="Wills A."/>
            <person name="Wilson R.K."/>
            <person name="Zimmerman L.B."/>
            <person name="Zorn A.M."/>
            <person name="Grainger R."/>
            <person name="Grammer T."/>
            <person name="Khokha M.K."/>
            <person name="Richardson P.M."/>
            <person name="Rokhsar D.S."/>
        </authorList>
    </citation>
    <scope>NUCLEOTIDE SEQUENCE [LARGE SCALE GENOMIC DNA]</scope>
    <source>
        <strain evidence="12">Nigerian</strain>
    </source>
</reference>
<keyword evidence="6 11" id="KW-1133">Transmembrane helix</keyword>
<reference evidence="12" key="2">
    <citation type="submission" date="2021-03" db="UniProtKB">
        <authorList>
            <consortium name="Ensembl"/>
        </authorList>
    </citation>
    <scope>IDENTIFICATION</scope>
</reference>
<dbReference type="InterPro" id="IPR018108">
    <property type="entry name" value="MCP_transmembrane"/>
</dbReference>
<dbReference type="InterPro" id="IPR023395">
    <property type="entry name" value="MCP_dom_sf"/>
</dbReference>
<dbReference type="Ensembl" id="ENSXETT00000120452">
    <property type="protein sequence ID" value="ENSXETP00000108742"/>
    <property type="gene ID" value="ENSXETG00000049485"/>
</dbReference>
<evidence type="ECO:0000313" key="13">
    <source>
        <dbReference type="Proteomes" id="UP000008143"/>
    </source>
</evidence>
<dbReference type="GO" id="GO:0006839">
    <property type="term" value="P:mitochondrial transport"/>
    <property type="evidence" value="ECO:0000318"/>
    <property type="project" value="GO_Central"/>
</dbReference>
<dbReference type="PANTHER" id="PTHR45624:SF23">
    <property type="entry name" value="MITOCHONDRIAL CARNITINE_ACYLCARNITINE CARRIER PROTEIN ISOFORM X1"/>
    <property type="match status" value="1"/>
</dbReference>
<evidence type="ECO:0000256" key="1">
    <source>
        <dbReference type="ARBA" id="ARBA00004225"/>
    </source>
</evidence>
<comment type="subcellular location">
    <subcellularLocation>
        <location evidence="1">Mitochondrion membrane</location>
        <topology evidence="1">Multi-pass membrane protein</topology>
    </subcellularLocation>
</comment>
<dbReference type="Pfam" id="PF00153">
    <property type="entry name" value="Mito_carr"/>
    <property type="match status" value="3"/>
</dbReference>
<dbReference type="AlphaFoldDB" id="A0A803JL99"/>
<keyword evidence="5" id="KW-0677">Repeat</keyword>
<dbReference type="RefSeq" id="XP_031746643.1">
    <property type="nucleotide sequence ID" value="XM_031890783.1"/>
</dbReference>
<keyword evidence="4 9" id="KW-0812">Transmembrane</keyword>
<evidence type="ECO:0000256" key="10">
    <source>
        <dbReference type="RuleBase" id="RU000488"/>
    </source>
</evidence>
<feature type="transmembrane region" description="Helical" evidence="11">
    <location>
        <begin position="73"/>
        <end position="93"/>
    </location>
</feature>
<dbReference type="GO" id="GO:1902603">
    <property type="term" value="P:carnitine transmembrane transport"/>
    <property type="evidence" value="ECO:0000318"/>
    <property type="project" value="GO_Central"/>
</dbReference>
<evidence type="ECO:0000256" key="4">
    <source>
        <dbReference type="ARBA" id="ARBA00022692"/>
    </source>
</evidence>
<dbReference type="PANTHER" id="PTHR45624">
    <property type="entry name" value="MITOCHONDRIAL BASIC AMINO ACIDS TRANSPORTER-RELATED"/>
    <property type="match status" value="1"/>
</dbReference>
<name>A0A803JL99_XENTR</name>
<dbReference type="PROSITE" id="PS50920">
    <property type="entry name" value="SOLCAR"/>
    <property type="match status" value="3"/>
</dbReference>
<feature type="transmembrane region" description="Helical" evidence="11">
    <location>
        <begin position="113"/>
        <end position="131"/>
    </location>
</feature>
<dbReference type="InterPro" id="IPR050567">
    <property type="entry name" value="Mitochondrial_Carrier"/>
</dbReference>
<dbReference type="OrthoDB" id="14252at2759"/>
<feature type="repeat" description="Solcar" evidence="9">
    <location>
        <begin position="10"/>
        <end position="101"/>
    </location>
</feature>
<dbReference type="GO" id="GO:0005740">
    <property type="term" value="C:mitochondrial envelope"/>
    <property type="evidence" value="ECO:0000318"/>
    <property type="project" value="GO_Central"/>
</dbReference>
<dbReference type="Xenbase" id="XB-GENE-5944561">
    <property type="gene designation" value="slc25a20l"/>
</dbReference>
<evidence type="ECO:0000256" key="6">
    <source>
        <dbReference type="ARBA" id="ARBA00022989"/>
    </source>
</evidence>
<dbReference type="AGR" id="Xenbase:XB-GENE-5944561"/>
<evidence type="ECO:0000313" key="15">
    <source>
        <dbReference type="Xenbase" id="XB-GENE-5944561"/>
    </source>
</evidence>
<keyword evidence="7" id="KW-0496">Mitochondrion</keyword>
<evidence type="ECO:0000256" key="11">
    <source>
        <dbReference type="SAM" id="Phobius"/>
    </source>
</evidence>
<dbReference type="SUPFAM" id="SSF103506">
    <property type="entry name" value="Mitochondrial carrier"/>
    <property type="match status" value="1"/>
</dbReference>
<dbReference type="Gene3D" id="1.50.40.10">
    <property type="entry name" value="Mitochondrial carrier domain"/>
    <property type="match status" value="2"/>
</dbReference>
<evidence type="ECO:0000256" key="8">
    <source>
        <dbReference type="ARBA" id="ARBA00023136"/>
    </source>
</evidence>
<keyword evidence="8 9" id="KW-0472">Membrane</keyword>
<evidence type="ECO:0000256" key="3">
    <source>
        <dbReference type="ARBA" id="ARBA00022448"/>
    </source>
</evidence>
<evidence type="ECO:0000256" key="9">
    <source>
        <dbReference type="PROSITE-ProRule" id="PRU00282"/>
    </source>
</evidence>
<dbReference type="GO" id="GO:0031966">
    <property type="term" value="C:mitochondrial membrane"/>
    <property type="evidence" value="ECO:0007669"/>
    <property type="project" value="UniProtKB-SubCell"/>
</dbReference>
<reference evidence="14" key="3">
    <citation type="submission" date="2025-04" db="UniProtKB">
        <authorList>
            <consortium name="RefSeq"/>
        </authorList>
    </citation>
    <scope>IDENTIFICATION</scope>
    <source>
        <strain evidence="14">Nigerian</strain>
        <tissue evidence="14">Liver and blood</tissue>
    </source>
</reference>
<accession>A0A803JL99</accession>
<evidence type="ECO:0000256" key="2">
    <source>
        <dbReference type="ARBA" id="ARBA00006375"/>
    </source>
</evidence>
<dbReference type="CTD" id="779503"/>
<keyword evidence="3 10" id="KW-0813">Transport</keyword>
<dbReference type="Proteomes" id="UP000008143">
    <property type="component" value="Chromosome 8"/>
</dbReference>
<dbReference type="KEGG" id="xtr:779503"/>
<feature type="repeat" description="Solcar" evidence="9">
    <location>
        <begin position="110"/>
        <end position="198"/>
    </location>
</feature>
<gene>
    <name evidence="12 14 15" type="primary">slc25a20l</name>
</gene>